<keyword evidence="8" id="KW-1185">Reference proteome</keyword>
<sequence>MPDARVTNTITGRDAFLRVLSDEGVVKMFGNPGTTELPIMHALSSAPEMGYVLALQEAIVIAMADGYARASGKLVSCNVHVAPGLGNAIGSIYTSFMSGTPMIVTAGQQEQGHGLTEPLLYAPLVPIAQPVVKWATEVNRIEDLPRILRRAAKVATTAPTGPVFISLPGDILNNEAAIDLGAATRVDTAVRPSDDALEHLARRLLTAKNLVIVAGPEIASADAFAEAAALAETLGAPVLHQTVGYGAHFPSEHPAYIGALNRDQKRVRQILSEYDLMFCVGSDVLKMSVWSEVEPLPETTKVAMLGLRDWEMGKNFPAEMALRADVKETLKALVPLLKKLGGDALAAKAKANLTALASRNWSAQRAQRLKALPKPVTGEPLPGEWVMAELTERLPKNAIIVEEGLTTATTLPNYFAYRDRNSFFGNVSGGIGWGIAAAVGVAIAEPKRRVVAVIGDGSAMYSIQALWSAANLKLPMTFLICNNGGYQILKNRLKLFHGNDTPIGMDFVDPPIDATKIAQGFGVAAERVDTAEGFSAALHKSLATSTGPTLIEVMVKKAG</sequence>
<name>A0A1T4K8C1_9HYPH</name>
<evidence type="ECO:0000313" key="7">
    <source>
        <dbReference type="EMBL" id="SJZ38684.1"/>
    </source>
</evidence>
<organism evidence="7 8">
    <name type="scientific">Enhydrobacter aerosaccus</name>
    <dbReference type="NCBI Taxonomy" id="225324"/>
    <lineage>
        <taxon>Bacteria</taxon>
        <taxon>Pseudomonadati</taxon>
        <taxon>Pseudomonadota</taxon>
        <taxon>Alphaproteobacteria</taxon>
        <taxon>Hyphomicrobiales</taxon>
        <taxon>Enhydrobacter</taxon>
    </lineage>
</organism>
<feature type="domain" description="Thiamine pyrophosphate enzyme TPP-binding" evidence="5">
    <location>
        <begin position="413"/>
        <end position="553"/>
    </location>
</feature>
<dbReference type="STRING" id="225324.SAMN02745126_00799"/>
<evidence type="ECO:0000313" key="8">
    <source>
        <dbReference type="Proteomes" id="UP000190092"/>
    </source>
</evidence>
<dbReference type="CDD" id="cd07035">
    <property type="entry name" value="TPP_PYR_POX_like"/>
    <property type="match status" value="1"/>
</dbReference>
<dbReference type="SUPFAM" id="SSF52518">
    <property type="entry name" value="Thiamin diphosphate-binding fold (THDP-binding)"/>
    <property type="match status" value="2"/>
</dbReference>
<dbReference type="InterPro" id="IPR011766">
    <property type="entry name" value="TPP_enzyme_TPP-bd"/>
</dbReference>
<dbReference type="Proteomes" id="UP000190092">
    <property type="component" value="Unassembled WGS sequence"/>
</dbReference>
<dbReference type="InterPro" id="IPR012000">
    <property type="entry name" value="Thiamin_PyroP_enz_cen_dom"/>
</dbReference>
<evidence type="ECO:0000259" key="6">
    <source>
        <dbReference type="Pfam" id="PF02776"/>
    </source>
</evidence>
<keyword evidence="2 3" id="KW-0786">Thiamine pyrophosphate</keyword>
<feature type="domain" description="Thiamine pyrophosphate enzyme central" evidence="4">
    <location>
        <begin position="197"/>
        <end position="333"/>
    </location>
</feature>
<dbReference type="GO" id="GO:0000287">
    <property type="term" value="F:magnesium ion binding"/>
    <property type="evidence" value="ECO:0007669"/>
    <property type="project" value="InterPro"/>
</dbReference>
<dbReference type="GO" id="GO:0003984">
    <property type="term" value="F:acetolactate synthase activity"/>
    <property type="evidence" value="ECO:0007669"/>
    <property type="project" value="TreeGrafter"/>
</dbReference>
<dbReference type="Pfam" id="PF02775">
    <property type="entry name" value="TPP_enzyme_C"/>
    <property type="match status" value="1"/>
</dbReference>
<dbReference type="InterPro" id="IPR045229">
    <property type="entry name" value="TPP_enz"/>
</dbReference>
<dbReference type="InterPro" id="IPR029035">
    <property type="entry name" value="DHS-like_NAD/FAD-binding_dom"/>
</dbReference>
<evidence type="ECO:0000256" key="3">
    <source>
        <dbReference type="RuleBase" id="RU362132"/>
    </source>
</evidence>
<dbReference type="PANTHER" id="PTHR18968">
    <property type="entry name" value="THIAMINE PYROPHOSPHATE ENZYMES"/>
    <property type="match status" value="1"/>
</dbReference>
<dbReference type="GO" id="GO:0050660">
    <property type="term" value="F:flavin adenine dinucleotide binding"/>
    <property type="evidence" value="ECO:0007669"/>
    <property type="project" value="TreeGrafter"/>
</dbReference>
<dbReference type="PANTHER" id="PTHR18968:SF133">
    <property type="entry name" value="BENZOYLFORMATE DECARBOXYLASE"/>
    <property type="match status" value="1"/>
</dbReference>
<dbReference type="OrthoDB" id="9773408at2"/>
<dbReference type="EMBL" id="FUWJ01000001">
    <property type="protein sequence ID" value="SJZ38684.1"/>
    <property type="molecule type" value="Genomic_DNA"/>
</dbReference>
<gene>
    <name evidence="7" type="ORF">SAMN02745126_00799</name>
</gene>
<reference evidence="8" key="1">
    <citation type="submission" date="2017-02" db="EMBL/GenBank/DDBJ databases">
        <authorList>
            <person name="Varghese N."/>
            <person name="Submissions S."/>
        </authorList>
    </citation>
    <scope>NUCLEOTIDE SEQUENCE [LARGE SCALE GENOMIC DNA]</scope>
    <source>
        <strain evidence="8">ATCC 27094</strain>
    </source>
</reference>
<dbReference type="CDD" id="cd02002">
    <property type="entry name" value="TPP_BFDC"/>
    <property type="match status" value="1"/>
</dbReference>
<dbReference type="GO" id="GO:0030976">
    <property type="term" value="F:thiamine pyrophosphate binding"/>
    <property type="evidence" value="ECO:0007669"/>
    <property type="project" value="InterPro"/>
</dbReference>
<comment type="similarity">
    <text evidence="1 3">Belongs to the TPP enzyme family.</text>
</comment>
<dbReference type="Pfam" id="PF00205">
    <property type="entry name" value="TPP_enzyme_M"/>
    <property type="match status" value="1"/>
</dbReference>
<dbReference type="PROSITE" id="PS00187">
    <property type="entry name" value="TPP_ENZYMES"/>
    <property type="match status" value="1"/>
</dbReference>
<feature type="domain" description="Thiamine pyrophosphate enzyme N-terminal TPP-binding" evidence="6">
    <location>
        <begin position="11"/>
        <end position="111"/>
    </location>
</feature>
<evidence type="ECO:0000259" key="4">
    <source>
        <dbReference type="Pfam" id="PF00205"/>
    </source>
</evidence>
<accession>A0A1T4K8C1</accession>
<protein>
    <submittedName>
        <fullName evidence="7">Benzoylformate decarboxylase</fullName>
    </submittedName>
</protein>
<dbReference type="Pfam" id="PF02776">
    <property type="entry name" value="TPP_enzyme_N"/>
    <property type="match status" value="1"/>
</dbReference>
<dbReference type="Gene3D" id="3.40.50.970">
    <property type="match status" value="2"/>
</dbReference>
<evidence type="ECO:0000256" key="1">
    <source>
        <dbReference type="ARBA" id="ARBA00007812"/>
    </source>
</evidence>
<dbReference type="AlphaFoldDB" id="A0A1T4K8C1"/>
<evidence type="ECO:0000256" key="2">
    <source>
        <dbReference type="ARBA" id="ARBA00023052"/>
    </source>
</evidence>
<dbReference type="InterPro" id="IPR000399">
    <property type="entry name" value="TPP-bd_CS"/>
</dbReference>
<dbReference type="SUPFAM" id="SSF52467">
    <property type="entry name" value="DHS-like NAD/FAD-binding domain"/>
    <property type="match status" value="1"/>
</dbReference>
<dbReference type="InterPro" id="IPR029061">
    <property type="entry name" value="THDP-binding"/>
</dbReference>
<proteinExistence type="inferred from homology"/>
<dbReference type="InterPro" id="IPR012001">
    <property type="entry name" value="Thiamin_PyroP_enz_TPP-bd_dom"/>
</dbReference>
<dbReference type="Gene3D" id="3.40.50.1220">
    <property type="entry name" value="TPP-binding domain"/>
    <property type="match status" value="1"/>
</dbReference>
<dbReference type="GO" id="GO:0019752">
    <property type="term" value="P:carboxylic acid metabolic process"/>
    <property type="evidence" value="ECO:0007669"/>
    <property type="project" value="UniProtKB-ARBA"/>
</dbReference>
<evidence type="ECO:0000259" key="5">
    <source>
        <dbReference type="Pfam" id="PF02775"/>
    </source>
</evidence>